<evidence type="ECO:0000313" key="1">
    <source>
        <dbReference type="Proteomes" id="UP000887565"/>
    </source>
</evidence>
<proteinExistence type="predicted"/>
<dbReference type="AlphaFoldDB" id="A0A915HLG5"/>
<sequence>MSDCLKSIYRKTARDTLLAGEKNRRIPPQKDTERMKNLRKEIIKFSNFGTFPAGHQHRYMITVQ</sequence>
<keyword evidence="1" id="KW-1185">Reference proteome</keyword>
<dbReference type="WBParaSite" id="nRc.2.0.1.t02371-RA">
    <property type="protein sequence ID" value="nRc.2.0.1.t02371-RA"/>
    <property type="gene ID" value="nRc.2.0.1.g02371"/>
</dbReference>
<evidence type="ECO:0000313" key="2">
    <source>
        <dbReference type="WBParaSite" id="nRc.2.0.1.t02371-RA"/>
    </source>
</evidence>
<organism evidence="1 2">
    <name type="scientific">Romanomermis culicivorax</name>
    <name type="common">Nematode worm</name>
    <dbReference type="NCBI Taxonomy" id="13658"/>
    <lineage>
        <taxon>Eukaryota</taxon>
        <taxon>Metazoa</taxon>
        <taxon>Ecdysozoa</taxon>
        <taxon>Nematoda</taxon>
        <taxon>Enoplea</taxon>
        <taxon>Dorylaimia</taxon>
        <taxon>Mermithida</taxon>
        <taxon>Mermithoidea</taxon>
        <taxon>Mermithidae</taxon>
        <taxon>Romanomermis</taxon>
    </lineage>
</organism>
<reference evidence="2" key="1">
    <citation type="submission" date="2022-11" db="UniProtKB">
        <authorList>
            <consortium name="WormBaseParasite"/>
        </authorList>
    </citation>
    <scope>IDENTIFICATION</scope>
</reference>
<protein>
    <submittedName>
        <fullName evidence="2">Uncharacterized protein</fullName>
    </submittedName>
</protein>
<accession>A0A915HLG5</accession>
<name>A0A915HLG5_ROMCU</name>
<dbReference type="Proteomes" id="UP000887565">
    <property type="component" value="Unplaced"/>
</dbReference>